<dbReference type="EMBL" id="RQHW01000013">
    <property type="protein sequence ID" value="TGN20465.1"/>
    <property type="molecule type" value="Genomic_DNA"/>
</dbReference>
<evidence type="ECO:0000313" key="2">
    <source>
        <dbReference type="Proteomes" id="UP000298058"/>
    </source>
</evidence>
<dbReference type="Proteomes" id="UP000298058">
    <property type="component" value="Unassembled WGS sequence"/>
</dbReference>
<dbReference type="PROSITE" id="PS51257">
    <property type="entry name" value="PROKAR_LIPOPROTEIN"/>
    <property type="match status" value="1"/>
</dbReference>
<dbReference type="AlphaFoldDB" id="A0A4R9M3K7"/>
<keyword evidence="2" id="KW-1185">Reference proteome</keyword>
<evidence type="ECO:0000313" key="1">
    <source>
        <dbReference type="EMBL" id="TGN20465.1"/>
    </source>
</evidence>
<comment type="caution">
    <text evidence="1">The sequence shown here is derived from an EMBL/GenBank/DDBJ whole genome shotgun (WGS) entry which is preliminary data.</text>
</comment>
<gene>
    <name evidence="1" type="ORF">EHS15_04460</name>
</gene>
<dbReference type="OrthoDB" id="343701at2"/>
<protein>
    <submittedName>
        <fullName evidence="1">Uncharacterized protein</fullName>
    </submittedName>
</protein>
<dbReference type="Gene3D" id="2.60.40.1820">
    <property type="match status" value="1"/>
</dbReference>
<reference evidence="1" key="1">
    <citation type="journal article" date="2019" name="PLoS Negl. Trop. Dis.">
        <title>Revisiting the worldwide diversity of Leptospira species in the environment.</title>
        <authorList>
            <person name="Vincent A.T."/>
            <person name="Schiettekatte O."/>
            <person name="Bourhy P."/>
            <person name="Veyrier F.J."/>
            <person name="Picardeau M."/>
        </authorList>
    </citation>
    <scope>NUCLEOTIDE SEQUENCE [LARGE SCALE GENOMIC DNA]</scope>
    <source>
        <strain evidence="1">201300427</strain>
    </source>
</reference>
<accession>A0A4R9M3K7</accession>
<dbReference type="RefSeq" id="WP_135759329.1">
    <property type="nucleotide sequence ID" value="NZ_RQHW01000013.1"/>
</dbReference>
<proteinExistence type="predicted"/>
<dbReference type="SUPFAM" id="SSF117070">
    <property type="entry name" value="LEA14-like"/>
    <property type="match status" value="1"/>
</dbReference>
<name>A0A4R9M3K7_9LEPT</name>
<sequence length="183" mass="20202">MIRFFKSDISRFSIGIYFLMTAFTLSCVSDAKKNLDRLKKCKVELVNVEITLLPSKGLAFIPNLSISPIVEVTNPNEEDVEVYEFDLDLTLVNASGKEKVGKVKNLSPQKVSAKSSLIIPLQLDLEDEKGGPSRIIQIGMKLLSAASRGEDAEFEIEGNISFDTGLGKIPLPVSEKQTIRLKK</sequence>
<organism evidence="1 2">
    <name type="scientific">Leptospira idonii</name>
    <dbReference type="NCBI Taxonomy" id="1193500"/>
    <lineage>
        <taxon>Bacteria</taxon>
        <taxon>Pseudomonadati</taxon>
        <taxon>Spirochaetota</taxon>
        <taxon>Spirochaetia</taxon>
        <taxon>Leptospirales</taxon>
        <taxon>Leptospiraceae</taxon>
        <taxon>Leptospira</taxon>
    </lineage>
</organism>